<organism evidence="1 2">
    <name type="scientific">Exserohilum turcicum (strain 28A)</name>
    <name type="common">Northern leaf blight fungus</name>
    <name type="synonym">Setosphaeria turcica</name>
    <dbReference type="NCBI Taxonomy" id="671987"/>
    <lineage>
        <taxon>Eukaryota</taxon>
        <taxon>Fungi</taxon>
        <taxon>Dikarya</taxon>
        <taxon>Ascomycota</taxon>
        <taxon>Pezizomycotina</taxon>
        <taxon>Dothideomycetes</taxon>
        <taxon>Pleosporomycetidae</taxon>
        <taxon>Pleosporales</taxon>
        <taxon>Pleosporineae</taxon>
        <taxon>Pleosporaceae</taxon>
        <taxon>Exserohilum</taxon>
    </lineage>
</organism>
<dbReference type="HOGENOM" id="CLU_872009_0_0_1"/>
<dbReference type="Proteomes" id="UP000016935">
    <property type="component" value="Unassembled WGS sequence"/>
</dbReference>
<dbReference type="AlphaFoldDB" id="R0IMJ7"/>
<name>R0IMJ7_EXST2</name>
<proteinExistence type="predicted"/>
<evidence type="ECO:0000313" key="2">
    <source>
        <dbReference type="Proteomes" id="UP000016935"/>
    </source>
</evidence>
<dbReference type="OrthoDB" id="3893497at2759"/>
<dbReference type="GeneID" id="19400889"/>
<keyword evidence="2" id="KW-1185">Reference proteome</keyword>
<dbReference type="EMBL" id="KB908615">
    <property type="protein sequence ID" value="EOA86016.1"/>
    <property type="molecule type" value="Genomic_DNA"/>
</dbReference>
<accession>R0IMJ7</accession>
<dbReference type="RefSeq" id="XP_008026297.1">
    <property type="nucleotide sequence ID" value="XM_008028106.1"/>
</dbReference>
<reference evidence="1 2" key="1">
    <citation type="journal article" date="2012" name="PLoS Pathog.">
        <title>Diverse lifestyles and strategies of plant pathogenesis encoded in the genomes of eighteen Dothideomycetes fungi.</title>
        <authorList>
            <person name="Ohm R.A."/>
            <person name="Feau N."/>
            <person name="Henrissat B."/>
            <person name="Schoch C.L."/>
            <person name="Horwitz B.A."/>
            <person name="Barry K.W."/>
            <person name="Condon B.J."/>
            <person name="Copeland A.C."/>
            <person name="Dhillon B."/>
            <person name="Glaser F."/>
            <person name="Hesse C.N."/>
            <person name="Kosti I."/>
            <person name="LaButti K."/>
            <person name="Lindquist E.A."/>
            <person name="Lucas S."/>
            <person name="Salamov A.A."/>
            <person name="Bradshaw R.E."/>
            <person name="Ciuffetti L."/>
            <person name="Hamelin R.C."/>
            <person name="Kema G.H.J."/>
            <person name="Lawrence C."/>
            <person name="Scott J.A."/>
            <person name="Spatafora J.W."/>
            <person name="Turgeon B.G."/>
            <person name="de Wit P.J.G.M."/>
            <person name="Zhong S."/>
            <person name="Goodwin S.B."/>
            <person name="Grigoriev I.V."/>
        </authorList>
    </citation>
    <scope>NUCLEOTIDE SEQUENCE [LARGE SCALE GENOMIC DNA]</scope>
    <source>
        <strain evidence="2">28A</strain>
    </source>
</reference>
<reference evidence="1 2" key="2">
    <citation type="journal article" date="2013" name="PLoS Genet.">
        <title>Comparative genome structure, secondary metabolite, and effector coding capacity across Cochliobolus pathogens.</title>
        <authorList>
            <person name="Condon B.J."/>
            <person name="Leng Y."/>
            <person name="Wu D."/>
            <person name="Bushley K.E."/>
            <person name="Ohm R.A."/>
            <person name="Otillar R."/>
            <person name="Martin J."/>
            <person name="Schackwitz W."/>
            <person name="Grimwood J."/>
            <person name="MohdZainudin N."/>
            <person name="Xue C."/>
            <person name="Wang R."/>
            <person name="Manning V.A."/>
            <person name="Dhillon B."/>
            <person name="Tu Z.J."/>
            <person name="Steffenson B.J."/>
            <person name="Salamov A."/>
            <person name="Sun H."/>
            <person name="Lowry S."/>
            <person name="LaButti K."/>
            <person name="Han J."/>
            <person name="Copeland A."/>
            <person name="Lindquist E."/>
            <person name="Barry K."/>
            <person name="Schmutz J."/>
            <person name="Baker S.E."/>
            <person name="Ciuffetti L.M."/>
            <person name="Grigoriev I.V."/>
            <person name="Zhong S."/>
            <person name="Turgeon B.G."/>
        </authorList>
    </citation>
    <scope>NUCLEOTIDE SEQUENCE [LARGE SCALE GENOMIC DNA]</scope>
    <source>
        <strain evidence="2">28A</strain>
    </source>
</reference>
<protein>
    <submittedName>
        <fullName evidence="1">Uncharacterized protein</fullName>
    </submittedName>
</protein>
<evidence type="ECO:0000313" key="1">
    <source>
        <dbReference type="EMBL" id="EOA86016.1"/>
    </source>
</evidence>
<sequence>MVVRDIYFQFGPEDSYFLRVGHRHRSAGNIAGRRPPWTDGERIRVDMMAWNKSGSYCSLWYNRQGNIQTTTAKLNPKLERAMSSSPRSARRVVFGPEATWFLWYLFGCSPEYSAGLPKAIEENVQDARKMYTTLRCVALGPENNFVMIWQDGSKSYNLDENYSVLNQALDSCEGEDVSVSNVFDSSYLILLLKLKDTYPVRQRIALNPNKAGDYFVYFDRTKTAMFQVSEAFGKDLEDALTAEGIRSTAIVRHRDKLARQTDILKMAKQSNLVGNVADTVNNETIGSSGSRLVTNGVSIGASLATFASAIVGVAACTVM</sequence>
<gene>
    <name evidence="1" type="ORF">SETTUDRAFT_169384</name>
</gene>